<protein>
    <submittedName>
        <fullName evidence="1">Uncharacterized protein</fullName>
    </submittedName>
</protein>
<keyword evidence="2" id="KW-1185">Reference proteome</keyword>
<name>F7NER1_9FIRM</name>
<dbReference type="Proteomes" id="UP000003240">
    <property type="component" value="Unassembled WGS sequence"/>
</dbReference>
<dbReference type="STRING" id="1009370.ALO_02631"/>
<evidence type="ECO:0000313" key="2">
    <source>
        <dbReference type="Proteomes" id="UP000003240"/>
    </source>
</evidence>
<dbReference type="EMBL" id="AFGF01000017">
    <property type="protein sequence ID" value="EGO65472.1"/>
    <property type="molecule type" value="Genomic_DNA"/>
</dbReference>
<reference evidence="1 2" key="1">
    <citation type="journal article" date="2011" name="EMBO J.">
        <title>Structural diversity of bacterial flagellar motors.</title>
        <authorList>
            <person name="Chen S."/>
            <person name="Beeby M."/>
            <person name="Murphy G.E."/>
            <person name="Leadbetter J.R."/>
            <person name="Hendrixson D.R."/>
            <person name="Briegel A."/>
            <person name="Li Z."/>
            <person name="Shi J."/>
            <person name="Tocheva E.I."/>
            <person name="Muller A."/>
            <person name="Dobro M.J."/>
            <person name="Jensen G.J."/>
        </authorList>
    </citation>
    <scope>NUCLEOTIDE SEQUENCE [LARGE SCALE GENOMIC DNA]</scope>
    <source>
        <strain evidence="1 2">DSM 6540</strain>
    </source>
</reference>
<comment type="caution">
    <text evidence="1">The sequence shown here is derived from an EMBL/GenBank/DDBJ whole genome shotgun (WGS) entry which is preliminary data.</text>
</comment>
<gene>
    <name evidence="1" type="ORF">ALO_02631</name>
</gene>
<dbReference type="AlphaFoldDB" id="F7NER1"/>
<proteinExistence type="predicted"/>
<organism evidence="1 2">
    <name type="scientific">Acetonema longum DSM 6540</name>
    <dbReference type="NCBI Taxonomy" id="1009370"/>
    <lineage>
        <taxon>Bacteria</taxon>
        <taxon>Bacillati</taxon>
        <taxon>Bacillota</taxon>
        <taxon>Negativicutes</taxon>
        <taxon>Acetonemataceae</taxon>
        <taxon>Acetonema</taxon>
    </lineage>
</organism>
<accession>F7NER1</accession>
<evidence type="ECO:0000313" key="1">
    <source>
        <dbReference type="EMBL" id="EGO65472.1"/>
    </source>
</evidence>
<sequence length="57" mass="6211">MFLPRKKLSRQMDTGRLSETLAKNSGVIALDDKGIDTPVGSPVHVIREPQMSLATGF</sequence>